<dbReference type="InterPro" id="IPR001300">
    <property type="entry name" value="Peptidase_C2_calpain_cat"/>
</dbReference>
<dbReference type="PRINTS" id="PR00704">
    <property type="entry name" value="CALPAIN"/>
</dbReference>
<name>A0A7S4EAA9_9STRA</name>
<dbReference type="SUPFAM" id="SSF116846">
    <property type="entry name" value="MIT domain"/>
    <property type="match status" value="1"/>
</dbReference>
<reference evidence="6" key="1">
    <citation type="submission" date="2021-01" db="EMBL/GenBank/DDBJ databases">
        <authorList>
            <person name="Corre E."/>
            <person name="Pelletier E."/>
            <person name="Niang G."/>
            <person name="Scheremetjew M."/>
            <person name="Finn R."/>
            <person name="Kale V."/>
            <person name="Holt S."/>
            <person name="Cochrane G."/>
            <person name="Meng A."/>
            <person name="Brown T."/>
            <person name="Cohen L."/>
        </authorList>
    </citation>
    <scope>NUCLEOTIDE SEQUENCE</scope>
    <source>
        <strain evidence="6">CCMP1756</strain>
    </source>
</reference>
<dbReference type="InterPro" id="IPR036181">
    <property type="entry name" value="MIT_dom_sf"/>
</dbReference>
<organism evidence="6">
    <name type="scientific">Pelagomonas calceolata</name>
    <dbReference type="NCBI Taxonomy" id="35677"/>
    <lineage>
        <taxon>Eukaryota</taxon>
        <taxon>Sar</taxon>
        <taxon>Stramenopiles</taxon>
        <taxon>Ochrophyta</taxon>
        <taxon>Pelagophyceae</taxon>
        <taxon>Pelagomonadales</taxon>
        <taxon>Pelagomonadaceae</taxon>
        <taxon>Pelagomonas</taxon>
    </lineage>
</organism>
<sequence>MSLDRAIALAQAAVAADRKGDRSAAKDCFVEAASQLLAVVKAEPDRTKAAKLAQRMESYVARAEQLAAVSKPPPPPPKRQPPRARASTTANYFSADAAFRRDVETARQACRAIERQASDYADAGFGGRRALGRGKGTEAVVGWRRARELADKVFDGDPSPRDVDQGALGDCWLLSSLSVLAHFPELVRRVLVTPDLSARGVYACRLCRAGEWRVVYVDELLPVRRDGRAAFCQVATALWPALVEKACAKIFGCYSALDQGNAAEALGLLTGLPTDVVPCHRPGLCETLERAHGAGFVLSASCGRDDVPEGAFERVGLLSAHEYAILRIAALPDGRRLIQLRNPWARGEWRGAWSRHAPEWRSLPASVVAACNRRGSLDRDDGVFWMEPGDFARHFREVTVCRLRRNFAQARWPVDTPKSLDAPAAAFEICCTRDTTLDAALLQRTGRGLGPHHVMGDALLLIFESDRDFSRASLVDGRATLARAAVTQRSTLPPVAAPGVLELRAGRRYAAVPLCFNWRCLGLARQLTAVLYSSRELEDVRALGLTADAVAACLRAAILDGGALLSSKQDASTKIYELDGLFLAENHARDAHVTVKLGLGRAENLISSRHGGVIDPSKPGSTYNVEDTLPAKTWQLLLVRSPFKGSWAIENTSVRWSVAAGARERHLPPVAPGGLHACYALAAAA</sequence>
<dbReference type="PANTHER" id="PTHR10183:SF382">
    <property type="entry name" value="CALPAIN-15"/>
    <property type="match status" value="1"/>
</dbReference>
<dbReference type="Pfam" id="PF00648">
    <property type="entry name" value="Peptidase_C2"/>
    <property type="match status" value="1"/>
</dbReference>
<dbReference type="PROSITE" id="PS50203">
    <property type="entry name" value="CALPAIN_CAT"/>
    <property type="match status" value="1"/>
</dbReference>
<dbReference type="AlphaFoldDB" id="A0A7S4EAA9"/>
<evidence type="ECO:0000313" key="8">
    <source>
        <dbReference type="Proteomes" id="UP000789595"/>
    </source>
</evidence>
<dbReference type="Gene3D" id="1.20.58.80">
    <property type="entry name" value="Phosphotransferase system, lactose/cellobiose-type IIA subunit"/>
    <property type="match status" value="1"/>
</dbReference>
<dbReference type="InterPro" id="IPR022684">
    <property type="entry name" value="Calpain_cysteine_protease"/>
</dbReference>
<dbReference type="EMBL" id="CAKKNE010000003">
    <property type="protein sequence ID" value="CAH0372416.1"/>
    <property type="molecule type" value="Genomic_DNA"/>
</dbReference>
<dbReference type="InterPro" id="IPR000169">
    <property type="entry name" value="Pept_cys_AS"/>
</dbReference>
<dbReference type="PANTHER" id="PTHR10183">
    <property type="entry name" value="CALPAIN"/>
    <property type="match status" value="1"/>
</dbReference>
<keyword evidence="3" id="KW-0788">Thiol protease</keyword>
<feature type="active site" evidence="2 3">
    <location>
        <position position="342"/>
    </location>
</feature>
<keyword evidence="3" id="KW-0378">Hydrolase</keyword>
<feature type="active site" evidence="2 3">
    <location>
        <position position="171"/>
    </location>
</feature>
<dbReference type="SMART" id="SM00230">
    <property type="entry name" value="CysPc"/>
    <property type="match status" value="1"/>
</dbReference>
<evidence type="ECO:0000256" key="3">
    <source>
        <dbReference type="PROSITE-ProRule" id="PRU00239"/>
    </source>
</evidence>
<dbReference type="GO" id="GO:0005737">
    <property type="term" value="C:cytoplasm"/>
    <property type="evidence" value="ECO:0007669"/>
    <property type="project" value="TreeGrafter"/>
</dbReference>
<evidence type="ECO:0000259" key="5">
    <source>
        <dbReference type="PROSITE" id="PS50203"/>
    </source>
</evidence>
<dbReference type="InterPro" id="IPR038765">
    <property type="entry name" value="Papain-like_cys_pep_sf"/>
</dbReference>
<dbReference type="Pfam" id="PF04212">
    <property type="entry name" value="MIT"/>
    <property type="match status" value="1"/>
</dbReference>
<evidence type="ECO:0000313" key="7">
    <source>
        <dbReference type="EMBL" id="CAH0372416.1"/>
    </source>
</evidence>
<reference evidence="7" key="2">
    <citation type="submission" date="2021-11" db="EMBL/GenBank/DDBJ databases">
        <authorList>
            <consortium name="Genoscope - CEA"/>
            <person name="William W."/>
        </authorList>
    </citation>
    <scope>NUCLEOTIDE SEQUENCE</scope>
</reference>
<evidence type="ECO:0000313" key="6">
    <source>
        <dbReference type="EMBL" id="CAE0699846.1"/>
    </source>
</evidence>
<proteinExistence type="inferred from homology"/>
<dbReference type="Proteomes" id="UP000789595">
    <property type="component" value="Unassembled WGS sequence"/>
</dbReference>
<dbReference type="GO" id="GO:0006508">
    <property type="term" value="P:proteolysis"/>
    <property type="evidence" value="ECO:0007669"/>
    <property type="project" value="UniProtKB-KW"/>
</dbReference>
<dbReference type="EMBL" id="HBIW01017720">
    <property type="protein sequence ID" value="CAE0699846.1"/>
    <property type="molecule type" value="Transcribed_RNA"/>
</dbReference>
<feature type="active site" evidence="2 3">
    <location>
        <position position="321"/>
    </location>
</feature>
<protein>
    <recommendedName>
        <fullName evidence="5">Calpain catalytic domain-containing protein</fullName>
    </recommendedName>
</protein>
<dbReference type="Gene3D" id="3.90.70.10">
    <property type="entry name" value="Cysteine proteinases"/>
    <property type="match status" value="1"/>
</dbReference>
<feature type="region of interest" description="Disordered" evidence="4">
    <location>
        <begin position="67"/>
        <end position="87"/>
    </location>
</feature>
<dbReference type="CDD" id="cd00044">
    <property type="entry name" value="CysPc"/>
    <property type="match status" value="1"/>
</dbReference>
<keyword evidence="8" id="KW-1185">Reference proteome</keyword>
<dbReference type="SUPFAM" id="SSF54001">
    <property type="entry name" value="Cysteine proteinases"/>
    <property type="match status" value="1"/>
</dbReference>
<accession>A0A7S4EAA9</accession>
<dbReference type="GO" id="GO:0004198">
    <property type="term" value="F:calcium-dependent cysteine-type endopeptidase activity"/>
    <property type="evidence" value="ECO:0007669"/>
    <property type="project" value="InterPro"/>
</dbReference>
<dbReference type="PROSITE" id="PS00139">
    <property type="entry name" value="THIOL_PROTEASE_CYS"/>
    <property type="match status" value="1"/>
</dbReference>
<evidence type="ECO:0000256" key="4">
    <source>
        <dbReference type="SAM" id="MobiDB-lite"/>
    </source>
</evidence>
<evidence type="ECO:0000256" key="2">
    <source>
        <dbReference type="PIRSR" id="PIRSR622684-1"/>
    </source>
</evidence>
<gene>
    <name evidence="6" type="ORF">PCAL00307_LOCUS15282</name>
    <name evidence="7" type="ORF">PECAL_3P24100</name>
</gene>
<comment type="similarity">
    <text evidence="1">Belongs to the peptidase C2 family.</text>
</comment>
<dbReference type="InterPro" id="IPR007330">
    <property type="entry name" value="MIT_dom"/>
</dbReference>
<feature type="domain" description="Calpain catalytic" evidence="5">
    <location>
        <begin position="141"/>
        <end position="404"/>
    </location>
</feature>
<evidence type="ECO:0000256" key="1">
    <source>
        <dbReference type="ARBA" id="ARBA00007623"/>
    </source>
</evidence>
<keyword evidence="3" id="KW-0645">Protease</keyword>
<dbReference type="OrthoDB" id="152370at2759"/>